<dbReference type="Proteomes" id="UP000293289">
    <property type="component" value="Unassembled WGS sequence"/>
</dbReference>
<gene>
    <name evidence="2" type="ORF">EV187_3182</name>
</gene>
<sequence length="79" mass="8546">MEGVGDMGALDDLTKKAQDFVEENKDTINEALNSEQAEDISDKVLDGIAEAAKKVTPDEHDAKVDDVRDKIDTSIGTEP</sequence>
<comment type="caution">
    <text evidence="2">The sequence shown here is derived from an EMBL/GenBank/DDBJ whole genome shotgun (WGS) entry which is preliminary data.</text>
</comment>
<feature type="compositionally biased region" description="Basic and acidic residues" evidence="1">
    <location>
        <begin position="55"/>
        <end position="72"/>
    </location>
</feature>
<organism evidence="2 3">
    <name type="scientific">Agromyces ramosus</name>
    <dbReference type="NCBI Taxonomy" id="33879"/>
    <lineage>
        <taxon>Bacteria</taxon>
        <taxon>Bacillati</taxon>
        <taxon>Actinomycetota</taxon>
        <taxon>Actinomycetes</taxon>
        <taxon>Micrococcales</taxon>
        <taxon>Microbacteriaceae</taxon>
        <taxon>Agromyces</taxon>
    </lineage>
</organism>
<evidence type="ECO:0000313" key="2">
    <source>
        <dbReference type="EMBL" id="RZS64794.1"/>
    </source>
</evidence>
<name>A0A4Q7MA71_9MICO</name>
<reference evidence="2 3" key="1">
    <citation type="submission" date="2019-02" db="EMBL/GenBank/DDBJ databases">
        <title>Genomic Encyclopedia of Type Strains, Phase IV (KMG-IV): sequencing the most valuable type-strain genomes for metagenomic binning, comparative biology and taxonomic classification.</title>
        <authorList>
            <person name="Goeker M."/>
        </authorList>
    </citation>
    <scope>NUCLEOTIDE SEQUENCE [LARGE SCALE GENOMIC DNA]</scope>
    <source>
        <strain evidence="2 3">DSM 43045</strain>
    </source>
</reference>
<dbReference type="EMBL" id="SGWY01000003">
    <property type="protein sequence ID" value="RZS64794.1"/>
    <property type="molecule type" value="Genomic_DNA"/>
</dbReference>
<evidence type="ECO:0000256" key="1">
    <source>
        <dbReference type="SAM" id="MobiDB-lite"/>
    </source>
</evidence>
<accession>A0A4Q7MA71</accession>
<keyword evidence="3" id="KW-1185">Reference proteome</keyword>
<proteinExistence type="predicted"/>
<feature type="region of interest" description="Disordered" evidence="1">
    <location>
        <begin position="55"/>
        <end position="79"/>
    </location>
</feature>
<evidence type="ECO:0000313" key="3">
    <source>
        <dbReference type="Proteomes" id="UP000293289"/>
    </source>
</evidence>
<protein>
    <submittedName>
        <fullName evidence="2">Antitoxin protein of toxin-antitoxin system</fullName>
    </submittedName>
</protein>
<dbReference type="AlphaFoldDB" id="A0A4Q7MA71"/>